<feature type="region of interest" description="Disordered" evidence="1">
    <location>
        <begin position="89"/>
        <end position="121"/>
    </location>
</feature>
<organism evidence="2 3">
    <name type="scientific">Caenorhabditis briggsae</name>
    <dbReference type="NCBI Taxonomy" id="6238"/>
    <lineage>
        <taxon>Eukaryota</taxon>
        <taxon>Metazoa</taxon>
        <taxon>Ecdysozoa</taxon>
        <taxon>Nematoda</taxon>
        <taxon>Chromadorea</taxon>
        <taxon>Rhabditida</taxon>
        <taxon>Rhabditina</taxon>
        <taxon>Rhabditomorpha</taxon>
        <taxon>Rhabditoidea</taxon>
        <taxon>Rhabditidae</taxon>
        <taxon>Peloderinae</taxon>
        <taxon>Caenorhabditis</taxon>
    </lineage>
</organism>
<accession>A0AAE9FE63</accession>
<feature type="compositionally biased region" description="Basic and acidic residues" evidence="1">
    <location>
        <begin position="101"/>
        <end position="113"/>
    </location>
</feature>
<protein>
    <submittedName>
        <fullName evidence="2">Uncharacterized protein</fullName>
    </submittedName>
</protein>
<dbReference type="Proteomes" id="UP000829354">
    <property type="component" value="Chromosome X"/>
</dbReference>
<keyword evidence="3" id="KW-1185">Reference proteome</keyword>
<evidence type="ECO:0000313" key="2">
    <source>
        <dbReference type="EMBL" id="UMM40721.1"/>
    </source>
</evidence>
<name>A0AAE9FE63_CAEBR</name>
<dbReference type="EMBL" id="CP092625">
    <property type="protein sequence ID" value="UMM40721.1"/>
    <property type="molecule type" value="Genomic_DNA"/>
</dbReference>
<evidence type="ECO:0000313" key="3">
    <source>
        <dbReference type="Proteomes" id="UP000829354"/>
    </source>
</evidence>
<sequence>MEPRFSSILIFFQSLTIEDTDVISNLKMEKNVSFLDYEHSDFNWDNKYTLSSVSEKQKLALEVLKASHKMFKPHEKRNCHWSRIYKNPHHRSRTQGCSASEFREGRREIEQQPDRAQGIRGGLGSYKIHCGISRELNNLNSQQLDPDEQSLLSQFTRSNGTHEDEPLPKRKRLEVNEEKETSKRRRSNRN</sequence>
<reference evidence="2 3" key="1">
    <citation type="submission" date="2022-04" db="EMBL/GenBank/DDBJ databases">
        <title>Chromosome-level reference genomes for two strains of Caenorhabditis briggsae: an improved platform for comparative genomics.</title>
        <authorList>
            <person name="Stevens L."/>
            <person name="Andersen E."/>
        </authorList>
    </citation>
    <scope>NUCLEOTIDE SEQUENCE [LARGE SCALE GENOMIC DNA]</scope>
    <source>
        <strain evidence="2">VX34</strain>
        <tissue evidence="2">Whole-organism</tissue>
    </source>
</reference>
<proteinExistence type="predicted"/>
<feature type="region of interest" description="Disordered" evidence="1">
    <location>
        <begin position="153"/>
        <end position="190"/>
    </location>
</feature>
<gene>
    <name evidence="2" type="ORF">L5515_017239</name>
</gene>
<dbReference type="AlphaFoldDB" id="A0AAE9FE63"/>
<feature type="compositionally biased region" description="Basic and acidic residues" evidence="1">
    <location>
        <begin position="160"/>
        <end position="181"/>
    </location>
</feature>
<evidence type="ECO:0000256" key="1">
    <source>
        <dbReference type="SAM" id="MobiDB-lite"/>
    </source>
</evidence>